<evidence type="ECO:0000313" key="2">
    <source>
        <dbReference type="Proteomes" id="UP000789920"/>
    </source>
</evidence>
<reference evidence="1" key="1">
    <citation type="submission" date="2021-06" db="EMBL/GenBank/DDBJ databases">
        <authorList>
            <person name="Kallberg Y."/>
            <person name="Tangrot J."/>
            <person name="Rosling A."/>
        </authorList>
    </citation>
    <scope>NUCLEOTIDE SEQUENCE</scope>
    <source>
        <strain evidence="1">MA461A</strain>
    </source>
</reference>
<proteinExistence type="predicted"/>
<sequence length="237" mass="26254">MKVDFTCLILIASLAIATITQALPQGGQNDQADQSMKEQRRNMMLPFDSTPCEASFFYHGGCQKCPSDYFHKFGNCMGFQPMPFMTGIQPLGQPLQGQPPQGQQPQGQPFQTIQELPQTTQELPQTTQEPTETTQEPTETTQELTETTQEPTGTTQEPTGTTQEPEPTQNPTQEPIQKESSSVNKQTVIEPIVIVLHESDPECIHESSVCTDESLPMSVKNDVDDTVDDLEHVDNVD</sequence>
<organism evidence="1 2">
    <name type="scientific">Racocetra persica</name>
    <dbReference type="NCBI Taxonomy" id="160502"/>
    <lineage>
        <taxon>Eukaryota</taxon>
        <taxon>Fungi</taxon>
        <taxon>Fungi incertae sedis</taxon>
        <taxon>Mucoromycota</taxon>
        <taxon>Glomeromycotina</taxon>
        <taxon>Glomeromycetes</taxon>
        <taxon>Diversisporales</taxon>
        <taxon>Gigasporaceae</taxon>
        <taxon>Racocetra</taxon>
    </lineage>
</organism>
<accession>A0ACA9KL66</accession>
<gene>
    <name evidence="1" type="ORF">RPERSI_LOCUS963</name>
</gene>
<dbReference type="Proteomes" id="UP000789920">
    <property type="component" value="Unassembled WGS sequence"/>
</dbReference>
<dbReference type="EMBL" id="CAJVQC010000791">
    <property type="protein sequence ID" value="CAG8480555.1"/>
    <property type="molecule type" value="Genomic_DNA"/>
</dbReference>
<keyword evidence="2" id="KW-1185">Reference proteome</keyword>
<evidence type="ECO:0000313" key="1">
    <source>
        <dbReference type="EMBL" id="CAG8480555.1"/>
    </source>
</evidence>
<comment type="caution">
    <text evidence="1">The sequence shown here is derived from an EMBL/GenBank/DDBJ whole genome shotgun (WGS) entry which is preliminary data.</text>
</comment>
<name>A0ACA9KL66_9GLOM</name>
<protein>
    <submittedName>
        <fullName evidence="1">14852_t:CDS:1</fullName>
    </submittedName>
</protein>